<dbReference type="RefSeq" id="WP_184958688.1">
    <property type="nucleotide sequence ID" value="NZ_JACHIN010000001.1"/>
</dbReference>
<evidence type="ECO:0000256" key="4">
    <source>
        <dbReference type="ARBA" id="ARBA00022741"/>
    </source>
</evidence>
<evidence type="ECO:0000256" key="2">
    <source>
        <dbReference type="ARBA" id="ARBA00012695"/>
    </source>
</evidence>
<feature type="binding site" evidence="9">
    <location>
        <position position="89"/>
    </location>
    <ligand>
        <name>substrate</name>
    </ligand>
</feature>
<keyword evidence="6 12" id="KW-0560">Oxidoreductase</keyword>
<dbReference type="PANTHER" id="PTHR13914">
    <property type="entry name" value="PROLINE OXIDASE"/>
    <property type="match status" value="1"/>
</dbReference>
<reference evidence="12 13" key="1">
    <citation type="submission" date="2020-08" db="EMBL/GenBank/DDBJ databases">
        <title>Genomic Encyclopedia of Type Strains, Phase IV (KMG-IV): sequencing the most valuable type-strain genomes for metagenomic binning, comparative biology and taxonomic classification.</title>
        <authorList>
            <person name="Goeker M."/>
        </authorList>
    </citation>
    <scope>NUCLEOTIDE SEQUENCE [LARGE SCALE GENOMIC DNA]</scope>
    <source>
        <strain evidence="12 13">DSM 45385</strain>
    </source>
</reference>
<evidence type="ECO:0000256" key="10">
    <source>
        <dbReference type="PIRSR" id="PIRSR000196-2"/>
    </source>
</evidence>
<evidence type="ECO:0000256" key="7">
    <source>
        <dbReference type="ARBA" id="ARBA00023062"/>
    </source>
</evidence>
<evidence type="ECO:0000259" key="11">
    <source>
        <dbReference type="Pfam" id="PF01619"/>
    </source>
</evidence>
<evidence type="ECO:0000256" key="5">
    <source>
        <dbReference type="ARBA" id="ARBA00022827"/>
    </source>
</evidence>
<evidence type="ECO:0000256" key="9">
    <source>
        <dbReference type="PIRSR" id="PIRSR000196-1"/>
    </source>
</evidence>
<dbReference type="UniPathway" id="UPA00261">
    <property type="reaction ID" value="UER00373"/>
</dbReference>
<evidence type="ECO:0000256" key="6">
    <source>
        <dbReference type="ARBA" id="ARBA00023002"/>
    </source>
</evidence>
<dbReference type="GO" id="GO:0010133">
    <property type="term" value="P:L-proline catabolic process to L-glutamate"/>
    <property type="evidence" value="ECO:0007669"/>
    <property type="project" value="UniProtKB-UniPathway"/>
</dbReference>
<name>A0A7W7ZYD6_9ACTN</name>
<comment type="caution">
    <text evidence="12">The sequence shown here is derived from an EMBL/GenBank/DDBJ whole genome shotgun (WGS) entry which is preliminary data.</text>
</comment>
<evidence type="ECO:0000256" key="3">
    <source>
        <dbReference type="ARBA" id="ARBA00022630"/>
    </source>
</evidence>
<keyword evidence="4 10" id="KW-0547">Nucleotide-binding</keyword>
<dbReference type="GO" id="GO:0000166">
    <property type="term" value="F:nucleotide binding"/>
    <property type="evidence" value="ECO:0007669"/>
    <property type="project" value="UniProtKB-KW"/>
</dbReference>
<keyword evidence="13" id="KW-1185">Reference proteome</keyword>
<feature type="binding site" evidence="9">
    <location>
        <position position="274"/>
    </location>
    <ligand>
        <name>substrate</name>
    </ligand>
</feature>
<keyword evidence="5 10" id="KW-0274">FAD</keyword>
<accession>A0A7W7ZYD6</accession>
<feature type="domain" description="Proline dehydrogenase" evidence="11">
    <location>
        <begin position="42"/>
        <end position="285"/>
    </location>
</feature>
<feature type="binding site" evidence="10">
    <location>
        <begin position="174"/>
        <end position="176"/>
    </location>
    <ligand>
        <name>FAD</name>
        <dbReference type="ChEBI" id="CHEBI:57692"/>
    </ligand>
</feature>
<keyword evidence="7" id="KW-0642">Proline metabolism</keyword>
<dbReference type="PIRSF" id="PIRSF000196">
    <property type="entry name" value="Pro_dehydrog"/>
    <property type="match status" value="1"/>
</dbReference>
<proteinExistence type="predicted"/>
<gene>
    <name evidence="12" type="ORF">HNR40_001006</name>
</gene>
<dbReference type="EC" id="1.5.5.2" evidence="2"/>
<dbReference type="InterPro" id="IPR008219">
    <property type="entry name" value="PRODH_bac_arc"/>
</dbReference>
<evidence type="ECO:0000313" key="12">
    <source>
        <dbReference type="EMBL" id="MBB5075560.1"/>
    </source>
</evidence>
<dbReference type="InterPro" id="IPR002872">
    <property type="entry name" value="Proline_DH_dom"/>
</dbReference>
<dbReference type="SUPFAM" id="SSF51730">
    <property type="entry name" value="FAD-linked oxidoreductase"/>
    <property type="match status" value="1"/>
</dbReference>
<dbReference type="InterPro" id="IPR029041">
    <property type="entry name" value="FAD-linked_oxidoreductase-like"/>
</dbReference>
<dbReference type="GO" id="GO:0004657">
    <property type="term" value="F:proline dehydrogenase activity"/>
    <property type="evidence" value="ECO:0007669"/>
    <property type="project" value="UniProtKB-EC"/>
</dbReference>
<comment type="catalytic activity">
    <reaction evidence="8">
        <text>L-proline + a quinone = (S)-1-pyrroline-5-carboxylate + a quinol + H(+)</text>
        <dbReference type="Rhea" id="RHEA:23784"/>
        <dbReference type="ChEBI" id="CHEBI:15378"/>
        <dbReference type="ChEBI" id="CHEBI:17388"/>
        <dbReference type="ChEBI" id="CHEBI:24646"/>
        <dbReference type="ChEBI" id="CHEBI:60039"/>
        <dbReference type="ChEBI" id="CHEBI:132124"/>
        <dbReference type="EC" id="1.5.5.2"/>
    </reaction>
</comment>
<evidence type="ECO:0000256" key="8">
    <source>
        <dbReference type="ARBA" id="ARBA00048779"/>
    </source>
</evidence>
<keyword evidence="3" id="KW-0285">Flavoprotein</keyword>
<evidence type="ECO:0000256" key="1">
    <source>
        <dbReference type="ARBA" id="ARBA00004739"/>
    </source>
</evidence>
<protein>
    <recommendedName>
        <fullName evidence="2">proline dehydrogenase</fullName>
        <ecNumber evidence="2">1.5.5.2</ecNumber>
    </recommendedName>
</protein>
<dbReference type="Pfam" id="PF01619">
    <property type="entry name" value="Pro_dh"/>
    <property type="match status" value="1"/>
</dbReference>
<comment type="pathway">
    <text evidence="1">Amino-acid degradation; L-proline degradation into L-glutamate; L-glutamate from L-proline: step 1/2.</text>
</comment>
<comment type="cofactor">
    <cofactor evidence="10">
        <name>FAD</name>
        <dbReference type="ChEBI" id="CHEBI:57692"/>
    </cofactor>
    <text evidence="10">Binds 1 FAD per subunit.</text>
</comment>
<dbReference type="EMBL" id="JACHIN010000001">
    <property type="protein sequence ID" value="MBB5075560.1"/>
    <property type="molecule type" value="Genomic_DNA"/>
</dbReference>
<feature type="binding site" evidence="10">
    <location>
        <position position="152"/>
    </location>
    <ligand>
        <name>FAD</name>
        <dbReference type="ChEBI" id="CHEBI:57692"/>
    </ligand>
</feature>
<sequence length="293" mass="31886">MLRQALIAVSKSERAERVVASSPLTRDLVRRFVADDIGAVVTELTDRRLLVTVDHLGEEVRDRAQADGAVRAYLAVLDRLPPGADVSVKLTALGLRLSEQLALDNAATICDAVAGRGITLTLDAEEHDTIAGLESVHATLRKEHPGVGIVVQAYLLDAAERCARLDGARVRLCKGAYTAPGAYTSAREIDRSFVRCLKILMAGSGYPMVATHDPRLIEIASALAVLNGRDATAFEFQMLYGVRPAEQERLAGVGAQVRVYVPYGSDWYPYLMRRLAERPANLAFFARSLLSRS</sequence>
<feature type="binding site" evidence="9">
    <location>
        <position position="273"/>
    </location>
    <ligand>
        <name>substrate</name>
    </ligand>
</feature>
<evidence type="ECO:0000313" key="13">
    <source>
        <dbReference type="Proteomes" id="UP000568380"/>
    </source>
</evidence>
<dbReference type="Proteomes" id="UP000568380">
    <property type="component" value="Unassembled WGS sequence"/>
</dbReference>
<dbReference type="PANTHER" id="PTHR13914:SF0">
    <property type="entry name" value="PROLINE DEHYDROGENASE 1, MITOCHONDRIAL"/>
    <property type="match status" value="1"/>
</dbReference>
<dbReference type="AlphaFoldDB" id="A0A7W7ZYD6"/>
<feature type="binding site" evidence="10">
    <location>
        <begin position="211"/>
        <end position="212"/>
    </location>
    <ligand>
        <name>FAD</name>
        <dbReference type="ChEBI" id="CHEBI:57692"/>
    </ligand>
</feature>
<organism evidence="12 13">
    <name type="scientific">Nonomuraea endophytica</name>
    <dbReference type="NCBI Taxonomy" id="714136"/>
    <lineage>
        <taxon>Bacteria</taxon>
        <taxon>Bacillati</taxon>
        <taxon>Actinomycetota</taxon>
        <taxon>Actinomycetes</taxon>
        <taxon>Streptosporangiales</taxon>
        <taxon>Streptosporangiaceae</taxon>
        <taxon>Nonomuraea</taxon>
    </lineage>
</organism>
<dbReference type="Gene3D" id="3.20.20.220">
    <property type="match status" value="1"/>
</dbReference>
<dbReference type="InterPro" id="IPR015659">
    <property type="entry name" value="Proline_oxidase"/>
</dbReference>